<feature type="transmembrane region" description="Helical" evidence="10">
    <location>
        <begin position="45"/>
        <end position="63"/>
    </location>
</feature>
<evidence type="ECO:0000256" key="6">
    <source>
        <dbReference type="ARBA" id="ARBA00022967"/>
    </source>
</evidence>
<keyword evidence="8 10" id="KW-1133">Transmembrane helix</keyword>
<gene>
    <name evidence="11" type="primary">rnfG</name>
    <name evidence="10" type="synonym">rnfD</name>
    <name evidence="13" type="ORF">H8716_10460</name>
</gene>
<dbReference type="Pfam" id="PF04205">
    <property type="entry name" value="FMN_bind"/>
    <property type="match status" value="1"/>
</dbReference>
<feature type="transmembrane region" description="Helical" evidence="10">
    <location>
        <begin position="70"/>
        <end position="89"/>
    </location>
</feature>
<organism evidence="13 14">
    <name type="scientific">Jingyaoa shaoxingensis</name>
    <dbReference type="NCBI Taxonomy" id="2763671"/>
    <lineage>
        <taxon>Bacteria</taxon>
        <taxon>Bacillati</taxon>
        <taxon>Bacillota</taxon>
        <taxon>Clostridia</taxon>
        <taxon>Lachnospirales</taxon>
        <taxon>Lachnospiraceae</taxon>
        <taxon>Jingyaoa</taxon>
    </lineage>
</organism>
<proteinExistence type="inferred from homology"/>
<evidence type="ECO:0000256" key="2">
    <source>
        <dbReference type="ARBA" id="ARBA00022553"/>
    </source>
</evidence>
<feature type="transmembrane region" description="Helical" evidence="10">
    <location>
        <begin position="95"/>
        <end position="113"/>
    </location>
</feature>
<keyword evidence="3 10" id="KW-0285">Flavoprotein</keyword>
<feature type="domain" description="FMN-binding" evidence="12">
    <location>
        <begin position="427"/>
        <end position="515"/>
    </location>
</feature>
<evidence type="ECO:0000313" key="14">
    <source>
        <dbReference type="Proteomes" id="UP000657421"/>
    </source>
</evidence>
<dbReference type="SMART" id="SM00900">
    <property type="entry name" value="FMN_bind"/>
    <property type="match status" value="1"/>
</dbReference>
<evidence type="ECO:0000256" key="8">
    <source>
        <dbReference type="ARBA" id="ARBA00022989"/>
    </source>
</evidence>
<feature type="transmembrane region" description="Helical" evidence="10">
    <location>
        <begin position="125"/>
        <end position="144"/>
    </location>
</feature>
<dbReference type="PANTHER" id="PTHR30578:SF0">
    <property type="entry name" value="ION-TRANSLOCATING OXIDOREDUCTASE COMPLEX SUBUNIT D"/>
    <property type="match status" value="1"/>
</dbReference>
<evidence type="ECO:0000256" key="4">
    <source>
        <dbReference type="ARBA" id="ARBA00022643"/>
    </source>
</evidence>
<feature type="transmembrane region" description="Helical" evidence="10">
    <location>
        <begin position="256"/>
        <end position="274"/>
    </location>
</feature>
<evidence type="ECO:0000256" key="9">
    <source>
        <dbReference type="ARBA" id="ARBA00023136"/>
    </source>
</evidence>
<keyword evidence="9 10" id="KW-0472">Membrane</keyword>
<feature type="transmembrane region" description="Helical" evidence="10">
    <location>
        <begin position="199"/>
        <end position="218"/>
    </location>
</feature>
<evidence type="ECO:0000313" key="13">
    <source>
        <dbReference type="EMBL" id="MBC8573498.1"/>
    </source>
</evidence>
<keyword evidence="1 10" id="KW-0813">Transport</keyword>
<evidence type="ECO:0000256" key="7">
    <source>
        <dbReference type="ARBA" id="ARBA00022982"/>
    </source>
</evidence>
<dbReference type="Pfam" id="PF03116">
    <property type="entry name" value="NQR2_RnfD_RnfE"/>
    <property type="match status" value="1"/>
</dbReference>
<protein>
    <recommendedName>
        <fullName evidence="10 11">Multifunctional fusion protein</fullName>
    </recommendedName>
    <domain>
        <recommendedName>
            <fullName evidence="10">Ion-translocating oxidoreductase complex subunit D</fullName>
            <ecNumber evidence="10">7.-.-.-</ecNumber>
        </recommendedName>
        <alternativeName>
            <fullName evidence="10">Rnf electron transport complex subunit D</fullName>
        </alternativeName>
    </domain>
    <domain>
        <recommendedName>
            <fullName evidence="11">Ion-translocating oxidoreductase complex subunit G</fullName>
        </recommendedName>
        <alternativeName>
            <fullName evidence="11">Rnf electron transport complex subunit G</fullName>
        </alternativeName>
    </domain>
</protein>
<evidence type="ECO:0000256" key="3">
    <source>
        <dbReference type="ARBA" id="ARBA00022630"/>
    </source>
</evidence>
<keyword evidence="5 10" id="KW-0812">Transmembrane</keyword>
<dbReference type="InterPro" id="IPR007329">
    <property type="entry name" value="FMN-bd"/>
</dbReference>
<dbReference type="InterPro" id="IPR004338">
    <property type="entry name" value="NqrB/RnfD"/>
</dbReference>
<feature type="modified residue" description="FMN phosphoryl threonine" evidence="10">
    <location>
        <position position="151"/>
    </location>
</feature>
<comment type="similarity">
    <text evidence="10">Belongs to the NqrB/RnfD family.</text>
</comment>
<name>A0ABR7NAT1_9FIRM</name>
<keyword evidence="14" id="KW-1185">Reference proteome</keyword>
<feature type="transmembrane region" description="Helical" evidence="10">
    <location>
        <begin position="325"/>
        <end position="343"/>
    </location>
</feature>
<feature type="modified residue" description="FMN phosphoryl threonine" evidence="11">
    <location>
        <position position="498"/>
    </location>
</feature>
<keyword evidence="4 10" id="KW-0288">FMN</keyword>
<dbReference type="InterPro" id="IPR010209">
    <property type="entry name" value="Ion_transpt_RnfG/RsxG"/>
</dbReference>
<dbReference type="HAMAP" id="MF_00479">
    <property type="entry name" value="RsxG_RnfG"/>
    <property type="match status" value="1"/>
</dbReference>
<evidence type="ECO:0000256" key="10">
    <source>
        <dbReference type="HAMAP-Rule" id="MF_00462"/>
    </source>
</evidence>
<feature type="transmembrane region" description="Helical" evidence="10">
    <location>
        <begin position="164"/>
        <end position="192"/>
    </location>
</feature>
<keyword evidence="7 10" id="KW-0249">Electron transport</keyword>
<reference evidence="13 14" key="1">
    <citation type="submission" date="2020-08" db="EMBL/GenBank/DDBJ databases">
        <title>Genome public.</title>
        <authorList>
            <person name="Liu C."/>
            <person name="Sun Q."/>
        </authorList>
    </citation>
    <scope>NUCLEOTIDE SEQUENCE [LARGE SCALE GENOMIC DNA]</scope>
    <source>
        <strain evidence="13 14">NSJ-46</strain>
    </source>
</reference>
<evidence type="ECO:0000256" key="11">
    <source>
        <dbReference type="HAMAP-Rule" id="MF_00479"/>
    </source>
</evidence>
<dbReference type="EC" id="7.-.-.-" evidence="10"/>
<dbReference type="NCBIfam" id="TIGR01947">
    <property type="entry name" value="rnfG"/>
    <property type="match status" value="1"/>
</dbReference>
<comment type="function">
    <text evidence="10">Part of a membrane-bound complex that couples electron transfer with translocation of ions across the membrane.</text>
</comment>
<comment type="caution">
    <text evidence="13">The sequence shown here is derived from an EMBL/GenBank/DDBJ whole genome shotgun (WGS) entry which is preliminary data.</text>
</comment>
<dbReference type="HAMAP" id="MF_00462">
    <property type="entry name" value="RsxD_RnfD"/>
    <property type="match status" value="1"/>
</dbReference>
<comment type="similarity">
    <text evidence="11">Belongs to the RnfG family.</text>
</comment>
<dbReference type="EMBL" id="JACRSZ010000010">
    <property type="protein sequence ID" value="MBC8573498.1"/>
    <property type="molecule type" value="Genomic_DNA"/>
</dbReference>
<dbReference type="Proteomes" id="UP000657421">
    <property type="component" value="Unassembled WGS sequence"/>
</dbReference>
<comment type="cofactor">
    <cofactor evidence="10">
        <name>FMN</name>
        <dbReference type="ChEBI" id="CHEBI:58210"/>
    </cofactor>
</comment>
<keyword evidence="2 10" id="KW-0597">Phosphoprotein</keyword>
<evidence type="ECO:0000256" key="1">
    <source>
        <dbReference type="ARBA" id="ARBA00022448"/>
    </source>
</evidence>
<dbReference type="NCBIfam" id="TIGR01946">
    <property type="entry name" value="rnfD"/>
    <property type="match status" value="1"/>
</dbReference>
<comment type="subcellular location">
    <subcellularLocation>
        <location evidence="10">Cell membrane</location>
        <topology evidence="10">Multi-pass membrane protein</topology>
    </subcellularLocation>
    <subcellularLocation>
        <location evidence="11">Cell membrane</location>
        <topology evidence="11">Single-pass membrane protein</topology>
    </subcellularLocation>
</comment>
<accession>A0ABR7NAT1</accession>
<feature type="transmembrane region" description="Helical" evidence="10">
    <location>
        <begin position="224"/>
        <end position="244"/>
    </location>
</feature>
<keyword evidence="10" id="KW-1003">Cell membrane</keyword>
<comment type="subunit">
    <text evidence="10">The complex is composed of six subunits: RnfA, RnfB, RnfC, RnfD, RnfE and RnfG.</text>
</comment>
<evidence type="ECO:0000256" key="5">
    <source>
        <dbReference type="ARBA" id="ARBA00022692"/>
    </source>
</evidence>
<dbReference type="InterPro" id="IPR011303">
    <property type="entry name" value="RnfD_bac"/>
</dbReference>
<keyword evidence="6 10" id="KW-1278">Translocase</keyword>
<dbReference type="PANTHER" id="PTHR30578">
    <property type="entry name" value="ELECTRON TRANSPORT COMPLEX PROTEIN RNFD"/>
    <property type="match status" value="1"/>
</dbReference>
<sequence>MNGFFNVSSSPHVRSGETTRSIMLDVALALIPASAFGVYHFGIHALLVLLVSVAVAIVSEYAFQKITGQKVTITDGSALVTGLLIGMNMPPEIPLWVPALGSIFAIIFVKQFFGGIGQNFMNPALGARCFLLISFTSLMSDFTVDGVSGATPLVELSSEGSTSLMNAFLGFTHGTIGEVSALALLIGGAYLLIRKVITWEIPVLYVVSFAVFEFIFGGHGFSPVFVASEICSGGLLLGAIFMATDYVTSPITEKGKVLYAVLLGVLTGIFRTYGASAEGVSYAIIISNLLVPLIERVTMPTAFGYESNAMNKEGSGVSIKTYKPAISLLVITLVAGLALGAAYEMTKGPIQKAEEAAAIAAYVSVCPDAADFQESDDLETKAEELMTSDSDISNGTYGNIVFESVYQGVDASGNAAGYVVNVTSKDGFGGDITITVGVSEDKKVTGMEFLTINETAGLGMNAQNPEFMDQFIGKEGSFNLVKDGASGDNDIQALSGATITSTAVTNAMNAALYLIGSAAE</sequence>
<evidence type="ECO:0000259" key="12">
    <source>
        <dbReference type="SMART" id="SM00900"/>
    </source>
</evidence>